<accession>A0A897N3J0</accession>
<reference evidence="1" key="1">
    <citation type="submission" date="2020-11" db="EMBL/GenBank/DDBJ databases">
        <title>Carbohydrate-dependent, anaerobic sulfur respiration: A novel catabolism in halophilic archaea.</title>
        <authorList>
            <person name="Sorokin D.Y."/>
            <person name="Messina E."/>
            <person name="Smedile F."/>
            <person name="La Cono V."/>
            <person name="Hallsworth J.E."/>
            <person name="Yakimov M.M."/>
        </authorList>
    </citation>
    <scope>NUCLEOTIDE SEQUENCE</scope>
    <source>
        <strain evidence="1">HSR12-1</strain>
    </source>
</reference>
<organism evidence="1 2">
    <name type="scientific">Halapricum desulfuricans</name>
    <dbReference type="NCBI Taxonomy" id="2841257"/>
    <lineage>
        <taxon>Archaea</taxon>
        <taxon>Methanobacteriati</taxon>
        <taxon>Methanobacteriota</taxon>
        <taxon>Stenosarchaea group</taxon>
        <taxon>Halobacteria</taxon>
        <taxon>Halobacteriales</taxon>
        <taxon>Haloarculaceae</taxon>
        <taxon>Halapricum</taxon>
    </lineage>
</organism>
<proteinExistence type="predicted"/>
<gene>
    <name evidence="1" type="ORF">HSR121_0977</name>
</gene>
<sequence length="74" mass="8660">MRGWFSMSSQRGARHEYERVDMECPQGCETLGGLRRVTEYTGKVDYVEIYGEIVESERTRTWLECPTCGWVMDT</sequence>
<protein>
    <submittedName>
        <fullName evidence="1">Uncharacterized protein</fullName>
    </submittedName>
</protein>
<name>A0A897N3J0_9EURY</name>
<evidence type="ECO:0000313" key="1">
    <source>
        <dbReference type="EMBL" id="QSG05325.1"/>
    </source>
</evidence>
<dbReference type="Proteomes" id="UP000663525">
    <property type="component" value="Chromosome"/>
</dbReference>
<dbReference type="EMBL" id="CP064787">
    <property type="protein sequence ID" value="QSG05325.1"/>
    <property type="molecule type" value="Genomic_DNA"/>
</dbReference>
<evidence type="ECO:0000313" key="2">
    <source>
        <dbReference type="Proteomes" id="UP000663525"/>
    </source>
</evidence>
<dbReference type="AlphaFoldDB" id="A0A897N3J0"/>